<evidence type="ECO:0000256" key="1">
    <source>
        <dbReference type="SAM" id="MobiDB-lite"/>
    </source>
</evidence>
<proteinExistence type="predicted"/>
<protein>
    <submittedName>
        <fullName evidence="2">Uncharacterized protein</fullName>
    </submittedName>
</protein>
<sequence length="104" mass="10930">MLCLAADNTGKVRTEPTECDCWAHPATGGPAAKPKNLEVSTGAPAGTHTGWLPTPPVLAPLPARAIHCHYAAALHAHCSRDNPGSGMRTEGCDHCFTKEPTHLQ</sequence>
<name>A0A5B7ECN8_PORTR</name>
<evidence type="ECO:0000313" key="2">
    <source>
        <dbReference type="EMBL" id="MPC30554.1"/>
    </source>
</evidence>
<reference evidence="2 3" key="1">
    <citation type="submission" date="2019-05" db="EMBL/GenBank/DDBJ databases">
        <title>Another draft genome of Portunus trituberculatus and its Hox gene families provides insights of decapod evolution.</title>
        <authorList>
            <person name="Jeong J.-H."/>
            <person name="Song I."/>
            <person name="Kim S."/>
            <person name="Choi T."/>
            <person name="Kim D."/>
            <person name="Ryu S."/>
            <person name="Kim W."/>
        </authorList>
    </citation>
    <scope>NUCLEOTIDE SEQUENCE [LARGE SCALE GENOMIC DNA]</scope>
    <source>
        <tissue evidence="2">Muscle</tissue>
    </source>
</reference>
<comment type="caution">
    <text evidence="2">The sequence shown here is derived from an EMBL/GenBank/DDBJ whole genome shotgun (WGS) entry which is preliminary data.</text>
</comment>
<dbReference type="AlphaFoldDB" id="A0A5B7ECN8"/>
<evidence type="ECO:0000313" key="3">
    <source>
        <dbReference type="Proteomes" id="UP000324222"/>
    </source>
</evidence>
<gene>
    <name evidence="2" type="ORF">E2C01_023821</name>
</gene>
<dbReference type="EMBL" id="VSRR010002276">
    <property type="protein sequence ID" value="MPC30554.1"/>
    <property type="molecule type" value="Genomic_DNA"/>
</dbReference>
<accession>A0A5B7ECN8</accession>
<keyword evidence="3" id="KW-1185">Reference proteome</keyword>
<feature type="region of interest" description="Disordered" evidence="1">
    <location>
        <begin position="30"/>
        <end position="51"/>
    </location>
</feature>
<dbReference type="Proteomes" id="UP000324222">
    <property type="component" value="Unassembled WGS sequence"/>
</dbReference>
<organism evidence="2 3">
    <name type="scientific">Portunus trituberculatus</name>
    <name type="common">Swimming crab</name>
    <name type="synonym">Neptunus trituberculatus</name>
    <dbReference type="NCBI Taxonomy" id="210409"/>
    <lineage>
        <taxon>Eukaryota</taxon>
        <taxon>Metazoa</taxon>
        <taxon>Ecdysozoa</taxon>
        <taxon>Arthropoda</taxon>
        <taxon>Crustacea</taxon>
        <taxon>Multicrustacea</taxon>
        <taxon>Malacostraca</taxon>
        <taxon>Eumalacostraca</taxon>
        <taxon>Eucarida</taxon>
        <taxon>Decapoda</taxon>
        <taxon>Pleocyemata</taxon>
        <taxon>Brachyura</taxon>
        <taxon>Eubrachyura</taxon>
        <taxon>Portunoidea</taxon>
        <taxon>Portunidae</taxon>
        <taxon>Portuninae</taxon>
        <taxon>Portunus</taxon>
    </lineage>
</organism>